<evidence type="ECO:0000313" key="2">
    <source>
        <dbReference type="Proteomes" id="UP000319255"/>
    </source>
</evidence>
<name>A0A501WCW0_9RHOB</name>
<dbReference type="AlphaFoldDB" id="A0A501WCW0"/>
<dbReference type="EMBL" id="VFRP01000033">
    <property type="protein sequence ID" value="TPE47228.1"/>
    <property type="molecule type" value="Genomic_DNA"/>
</dbReference>
<keyword evidence="2" id="KW-1185">Reference proteome</keyword>
<gene>
    <name evidence="1" type="ORF">FJM51_20450</name>
</gene>
<evidence type="ECO:0000313" key="1">
    <source>
        <dbReference type="EMBL" id="TPE47228.1"/>
    </source>
</evidence>
<reference evidence="1 2" key="1">
    <citation type="submission" date="2019-06" db="EMBL/GenBank/DDBJ databases">
        <title>A novel bacterium of genus Amaricoccus, isolated from marine sediment.</title>
        <authorList>
            <person name="Huang H."/>
            <person name="Mo K."/>
            <person name="Hu Y."/>
        </authorList>
    </citation>
    <scope>NUCLEOTIDE SEQUENCE [LARGE SCALE GENOMIC DNA]</scope>
    <source>
        <strain evidence="1 2">HB172011</strain>
    </source>
</reference>
<sequence length="148" mass="15596">MATVHETIAARIHAALLLCFAEEGDPPVSRAAVLPEDCPSEGLVNLRLEDPVEEGRVFGVPAREWSRVAAVEIVAQPGDEAGARALFDALAAKVGGLRGQAIEGVDYLDLSAPGDVEDPPILGDAPVRAGIVQITLYYETGDNPLEEI</sequence>
<dbReference type="Proteomes" id="UP000319255">
    <property type="component" value="Unassembled WGS sequence"/>
</dbReference>
<evidence type="ECO:0008006" key="3">
    <source>
        <dbReference type="Google" id="ProtNLM"/>
    </source>
</evidence>
<dbReference type="RefSeq" id="WP_140455986.1">
    <property type="nucleotide sequence ID" value="NZ_VFRP01000033.1"/>
</dbReference>
<accession>A0A501WCW0</accession>
<organism evidence="1 2">
    <name type="scientific">Amaricoccus solimangrovi</name>
    <dbReference type="NCBI Taxonomy" id="2589815"/>
    <lineage>
        <taxon>Bacteria</taxon>
        <taxon>Pseudomonadati</taxon>
        <taxon>Pseudomonadota</taxon>
        <taxon>Alphaproteobacteria</taxon>
        <taxon>Rhodobacterales</taxon>
        <taxon>Paracoccaceae</taxon>
        <taxon>Amaricoccus</taxon>
    </lineage>
</organism>
<dbReference type="OrthoDB" id="7205837at2"/>
<proteinExistence type="predicted"/>
<comment type="caution">
    <text evidence="1">The sequence shown here is derived from an EMBL/GenBank/DDBJ whole genome shotgun (WGS) entry which is preliminary data.</text>
</comment>
<protein>
    <recommendedName>
        <fullName evidence="3">Acyl-CoA transferase</fullName>
    </recommendedName>
</protein>